<evidence type="ECO:0000313" key="1">
    <source>
        <dbReference type="EMBL" id="GJE91220.1"/>
    </source>
</evidence>
<accession>A0A9P3GAV4</accession>
<keyword evidence="2" id="KW-1185">Reference proteome</keyword>
<name>A0A9P3GAV4_9APHY</name>
<comment type="caution">
    <text evidence="1">The sequence shown here is derived from an EMBL/GenBank/DDBJ whole genome shotgun (WGS) entry which is preliminary data.</text>
</comment>
<organism evidence="1 2">
    <name type="scientific">Phanerochaete sordida</name>
    <dbReference type="NCBI Taxonomy" id="48140"/>
    <lineage>
        <taxon>Eukaryota</taxon>
        <taxon>Fungi</taxon>
        <taxon>Dikarya</taxon>
        <taxon>Basidiomycota</taxon>
        <taxon>Agaricomycotina</taxon>
        <taxon>Agaricomycetes</taxon>
        <taxon>Polyporales</taxon>
        <taxon>Phanerochaetaceae</taxon>
        <taxon>Phanerochaete</taxon>
    </lineage>
</organism>
<reference evidence="1 2" key="1">
    <citation type="submission" date="2021-08" db="EMBL/GenBank/DDBJ databases">
        <title>Draft Genome Sequence of Phanerochaete sordida strain YK-624.</title>
        <authorList>
            <person name="Mori T."/>
            <person name="Dohra H."/>
            <person name="Suzuki T."/>
            <person name="Kawagishi H."/>
            <person name="Hirai H."/>
        </authorList>
    </citation>
    <scope>NUCLEOTIDE SEQUENCE [LARGE SCALE GENOMIC DNA]</scope>
    <source>
        <strain evidence="1 2">YK-624</strain>
    </source>
</reference>
<dbReference type="AlphaFoldDB" id="A0A9P3GAV4"/>
<dbReference type="EMBL" id="BPQB01000020">
    <property type="protein sequence ID" value="GJE91220.1"/>
    <property type="molecule type" value="Genomic_DNA"/>
</dbReference>
<proteinExistence type="predicted"/>
<dbReference type="Proteomes" id="UP000703269">
    <property type="component" value="Unassembled WGS sequence"/>
</dbReference>
<gene>
    <name evidence="1" type="ORF">PsYK624_073690</name>
</gene>
<evidence type="ECO:0000313" key="2">
    <source>
        <dbReference type="Proteomes" id="UP000703269"/>
    </source>
</evidence>
<dbReference type="OrthoDB" id="10519746at2759"/>
<sequence length="239" mass="26058">MLTPAELRKNIQMNNLISGQNSSWVEELNPHLGDVRPDQRHSSQLAIAAKYAKTTLCTQLFWEHGSLAVLQQLTSTWACIQALTVAGTGPVAMYHLQRTTAFSESLRVGLTTTFKYTEPSATPAEGLPYILGALDSAGQAHPSRTACAILHCSSSGRALACFYSRRLGLYIVFDPSPPRRIPEAKQGGPTFFVHNKWTRAMGCIRELFIGEPVESLSPGVLASARGRDLVEAYIVTARA</sequence>
<protein>
    <submittedName>
        <fullName evidence="1">Uncharacterized protein</fullName>
    </submittedName>
</protein>